<dbReference type="PRINTS" id="PR00081">
    <property type="entry name" value="GDHRDH"/>
</dbReference>
<protein>
    <recommendedName>
        <fullName evidence="8">Oxidoreductase</fullName>
    </recommendedName>
</protein>
<dbReference type="PANTHER" id="PTHR24320:SF285">
    <property type="entry name" value="RETINOL DEHYDROGENASE 14"/>
    <property type="match status" value="1"/>
</dbReference>
<reference evidence="6" key="1">
    <citation type="submission" date="2023-01" db="EMBL/GenBank/DDBJ databases">
        <title>The chitinases involved in constricting ring structure development in the nematode-trapping fungus Drechslerella dactyloides.</title>
        <authorList>
            <person name="Wang R."/>
            <person name="Zhang L."/>
            <person name="Tang P."/>
            <person name="Li S."/>
            <person name="Liang L."/>
        </authorList>
    </citation>
    <scope>NUCLEOTIDE SEQUENCE</scope>
    <source>
        <strain evidence="6">YMF1.00031</strain>
    </source>
</reference>
<dbReference type="Gene3D" id="3.40.50.720">
    <property type="entry name" value="NAD(P)-binding Rossmann-like Domain"/>
    <property type="match status" value="1"/>
</dbReference>
<organism evidence="6 7">
    <name type="scientific">Drechslerella dactyloides</name>
    <name type="common">Nematode-trapping fungus</name>
    <name type="synonym">Arthrobotrys dactyloides</name>
    <dbReference type="NCBI Taxonomy" id="74499"/>
    <lineage>
        <taxon>Eukaryota</taxon>
        <taxon>Fungi</taxon>
        <taxon>Dikarya</taxon>
        <taxon>Ascomycota</taxon>
        <taxon>Pezizomycotina</taxon>
        <taxon>Orbiliomycetes</taxon>
        <taxon>Orbiliales</taxon>
        <taxon>Orbiliaceae</taxon>
        <taxon>Drechslerella</taxon>
    </lineage>
</organism>
<feature type="transmembrane region" description="Helical" evidence="5">
    <location>
        <begin position="277"/>
        <end position="299"/>
    </location>
</feature>
<sequence length="453" mass="50045">MPVEFASKVLTDGVASVQYLPQILRLLPWAALVYALRWFFGGQSNKVDRVMHGKVVMVTGGTSGLGAAIVDDLASKGAQIILLVRSTHDSWLVDYISDLRARYRNTLIYAEECDLSSLHSIRVFCTTWLDNSPPRRLDSIVLAAGIMAPPFSARTLTKDGVEAHWGIDYLANYHFLTLMLPALKVQPPDRDVRVLVATCPAYMMGELDLNDPEFLQRGYPARRPWLVYGAAKIALMSLVAELQRQLDGYKRPDGMPMNVKIYSVDPGIMRSPGSRRWLSLGSVVGLFVYLVMWPVWWIVLKSTGEGAQSFLAGLYDPDFSRGQGGGLIRECRISPFRKPEIDSDVLGEQLYEISKLQVEQVEKEAALARARQKKQQSQQNDSDATKTAAKGGDSETGGADGATDNSAPKQKKGDSEGKKVAFTDDVDVDDKTETSATETPKSASKRRPRKKKA</sequence>
<evidence type="ECO:0000256" key="1">
    <source>
        <dbReference type="ARBA" id="ARBA00006484"/>
    </source>
</evidence>
<dbReference type="AlphaFoldDB" id="A0AAD6IVT2"/>
<dbReference type="PROSITE" id="PS00061">
    <property type="entry name" value="ADH_SHORT"/>
    <property type="match status" value="1"/>
</dbReference>
<evidence type="ECO:0000256" key="5">
    <source>
        <dbReference type="SAM" id="Phobius"/>
    </source>
</evidence>
<feature type="compositionally biased region" description="Basic residues" evidence="4">
    <location>
        <begin position="443"/>
        <end position="453"/>
    </location>
</feature>
<dbReference type="SUPFAM" id="SSF51735">
    <property type="entry name" value="NAD(P)-binding Rossmann-fold domains"/>
    <property type="match status" value="1"/>
</dbReference>
<evidence type="ECO:0000313" key="7">
    <source>
        <dbReference type="Proteomes" id="UP001221413"/>
    </source>
</evidence>
<keyword evidence="5" id="KW-0472">Membrane</keyword>
<dbReference type="PANTHER" id="PTHR24320">
    <property type="entry name" value="RETINOL DEHYDROGENASE"/>
    <property type="match status" value="1"/>
</dbReference>
<dbReference type="InterPro" id="IPR036291">
    <property type="entry name" value="NAD(P)-bd_dom_sf"/>
</dbReference>
<name>A0AAD6IVT2_DREDA</name>
<keyword evidence="3" id="KW-0560">Oxidoreductase</keyword>
<dbReference type="InterPro" id="IPR020904">
    <property type="entry name" value="Sc_DH/Rdtase_CS"/>
</dbReference>
<dbReference type="Pfam" id="PF00106">
    <property type="entry name" value="adh_short"/>
    <property type="match status" value="1"/>
</dbReference>
<feature type="region of interest" description="Disordered" evidence="4">
    <location>
        <begin position="369"/>
        <end position="453"/>
    </location>
</feature>
<evidence type="ECO:0000256" key="3">
    <source>
        <dbReference type="ARBA" id="ARBA00023002"/>
    </source>
</evidence>
<evidence type="ECO:0000256" key="4">
    <source>
        <dbReference type="SAM" id="MobiDB-lite"/>
    </source>
</evidence>
<dbReference type="GO" id="GO:0016491">
    <property type="term" value="F:oxidoreductase activity"/>
    <property type="evidence" value="ECO:0007669"/>
    <property type="project" value="UniProtKB-KW"/>
</dbReference>
<feature type="compositionally biased region" description="Basic and acidic residues" evidence="4">
    <location>
        <begin position="411"/>
        <end position="422"/>
    </location>
</feature>
<keyword evidence="2" id="KW-0521">NADP</keyword>
<keyword evidence="5" id="KW-0812">Transmembrane</keyword>
<accession>A0AAD6IVT2</accession>
<keyword evidence="5" id="KW-1133">Transmembrane helix</keyword>
<comment type="similarity">
    <text evidence="1">Belongs to the short-chain dehydrogenases/reductases (SDR) family.</text>
</comment>
<dbReference type="EMBL" id="JAQGDS010000007">
    <property type="protein sequence ID" value="KAJ6259341.1"/>
    <property type="molecule type" value="Genomic_DNA"/>
</dbReference>
<proteinExistence type="inferred from homology"/>
<evidence type="ECO:0000313" key="6">
    <source>
        <dbReference type="EMBL" id="KAJ6259341.1"/>
    </source>
</evidence>
<evidence type="ECO:0008006" key="8">
    <source>
        <dbReference type="Google" id="ProtNLM"/>
    </source>
</evidence>
<dbReference type="Proteomes" id="UP001221413">
    <property type="component" value="Unassembled WGS sequence"/>
</dbReference>
<evidence type="ECO:0000256" key="2">
    <source>
        <dbReference type="ARBA" id="ARBA00022857"/>
    </source>
</evidence>
<gene>
    <name evidence="6" type="ORF">Dda_6241</name>
</gene>
<dbReference type="InterPro" id="IPR002347">
    <property type="entry name" value="SDR_fam"/>
</dbReference>
<keyword evidence="7" id="KW-1185">Reference proteome</keyword>
<comment type="caution">
    <text evidence="6">The sequence shown here is derived from an EMBL/GenBank/DDBJ whole genome shotgun (WGS) entry which is preliminary data.</text>
</comment>